<organism evidence="2 3">
    <name type="scientific">Candidatus Eisenbergiella merdipullorum</name>
    <dbReference type="NCBI Taxonomy" id="2838553"/>
    <lineage>
        <taxon>Bacteria</taxon>
        <taxon>Bacillati</taxon>
        <taxon>Bacillota</taxon>
        <taxon>Clostridia</taxon>
        <taxon>Lachnospirales</taxon>
        <taxon>Lachnospiraceae</taxon>
        <taxon>Eisenbergiella</taxon>
    </lineage>
</organism>
<dbReference type="PIRSF" id="PIRSF003073">
    <property type="entry name" value="DNAC_TnpB_IstB"/>
    <property type="match status" value="1"/>
</dbReference>
<dbReference type="InterPro" id="IPR002611">
    <property type="entry name" value="IstB_ATP-bd"/>
</dbReference>
<name>A0A9D2I6T4_9FIRM</name>
<dbReference type="SUPFAM" id="SSF52540">
    <property type="entry name" value="P-loop containing nucleoside triphosphate hydrolases"/>
    <property type="match status" value="1"/>
</dbReference>
<dbReference type="PANTHER" id="PTHR30050">
    <property type="entry name" value="CHROMOSOMAL REPLICATION INITIATOR PROTEIN DNAA"/>
    <property type="match status" value="1"/>
</dbReference>
<keyword evidence="2" id="KW-0547">Nucleotide-binding</keyword>
<accession>A0A9D2I6T4</accession>
<dbReference type="InterPro" id="IPR027417">
    <property type="entry name" value="P-loop_NTPase"/>
</dbReference>
<gene>
    <name evidence="2" type="ORF">H9717_06655</name>
</gene>
<keyword evidence="2" id="KW-0067">ATP-binding</keyword>
<dbReference type="Proteomes" id="UP000886858">
    <property type="component" value="Unassembled WGS sequence"/>
</dbReference>
<dbReference type="EMBL" id="DWYY01000071">
    <property type="protein sequence ID" value="HJA92783.1"/>
    <property type="molecule type" value="Genomic_DNA"/>
</dbReference>
<evidence type="ECO:0000313" key="3">
    <source>
        <dbReference type="Proteomes" id="UP000886858"/>
    </source>
</evidence>
<comment type="caution">
    <text evidence="2">The sequence shown here is derived from an EMBL/GenBank/DDBJ whole genome shotgun (WGS) entry which is preliminary data.</text>
</comment>
<evidence type="ECO:0000313" key="2">
    <source>
        <dbReference type="EMBL" id="HJA92783.1"/>
    </source>
</evidence>
<dbReference type="GO" id="GO:0006260">
    <property type="term" value="P:DNA replication"/>
    <property type="evidence" value="ECO:0007669"/>
    <property type="project" value="TreeGrafter"/>
</dbReference>
<reference evidence="2" key="1">
    <citation type="journal article" date="2021" name="PeerJ">
        <title>Extensive microbial diversity within the chicken gut microbiome revealed by metagenomics and culture.</title>
        <authorList>
            <person name="Gilroy R."/>
            <person name="Ravi A."/>
            <person name="Getino M."/>
            <person name="Pursley I."/>
            <person name="Horton D.L."/>
            <person name="Alikhan N.F."/>
            <person name="Baker D."/>
            <person name="Gharbi K."/>
            <person name="Hall N."/>
            <person name="Watson M."/>
            <person name="Adriaenssens E.M."/>
            <person name="Foster-Nyarko E."/>
            <person name="Jarju S."/>
            <person name="Secka A."/>
            <person name="Antonio M."/>
            <person name="Oren A."/>
            <person name="Chaudhuri R.R."/>
            <person name="La Ragione R."/>
            <person name="Hildebrand F."/>
            <person name="Pallen M.J."/>
        </authorList>
    </citation>
    <scope>NUCLEOTIDE SEQUENCE</scope>
    <source>
        <strain evidence="2">CHK179-7159</strain>
    </source>
</reference>
<evidence type="ECO:0000259" key="1">
    <source>
        <dbReference type="Pfam" id="PF01695"/>
    </source>
</evidence>
<feature type="domain" description="IstB-like ATP-binding" evidence="1">
    <location>
        <begin position="17"/>
        <end position="248"/>
    </location>
</feature>
<sequence>MPYEISLSAEDYALCSKLKSMKFSGMAEALEDILADPNADLIPFREKVCRLVDAEWDLRYNKKLNRYIKKATLKYPHADLDETIYDPERLLDARAIERLAKCEWIEQGKNLMVTGKTGSGKSYLANALAISALRQFKTAKYCKASHLIDELNRAEAMDCYRETLAQLVSYDLLVIDDFGLMQLDLNKCRNLFEVLECRDPGKSTMVVSQFPVKSWYDLFQEHTYADACLNRMLNNAYRLEMNGKNMRNLNPVTP</sequence>
<dbReference type="CDD" id="cd00009">
    <property type="entry name" value="AAA"/>
    <property type="match status" value="1"/>
</dbReference>
<dbReference type="PANTHER" id="PTHR30050:SF4">
    <property type="entry name" value="ATP-BINDING PROTEIN RV3427C IN INSERTION SEQUENCE-RELATED"/>
    <property type="match status" value="1"/>
</dbReference>
<proteinExistence type="predicted"/>
<reference evidence="2" key="2">
    <citation type="submission" date="2021-04" db="EMBL/GenBank/DDBJ databases">
        <authorList>
            <person name="Gilroy R."/>
        </authorList>
    </citation>
    <scope>NUCLEOTIDE SEQUENCE</scope>
    <source>
        <strain evidence="2">CHK179-7159</strain>
    </source>
</reference>
<dbReference type="Pfam" id="PF01695">
    <property type="entry name" value="IstB_IS21"/>
    <property type="match status" value="1"/>
</dbReference>
<dbReference type="GO" id="GO:0005524">
    <property type="term" value="F:ATP binding"/>
    <property type="evidence" value="ECO:0007669"/>
    <property type="project" value="UniProtKB-KW"/>
</dbReference>
<dbReference type="Gene3D" id="3.40.50.300">
    <property type="entry name" value="P-loop containing nucleotide triphosphate hydrolases"/>
    <property type="match status" value="1"/>
</dbReference>
<protein>
    <submittedName>
        <fullName evidence="2">ATP-binding protein</fullName>
    </submittedName>
</protein>
<dbReference type="AlphaFoldDB" id="A0A9D2I6T4"/>
<dbReference type="InterPro" id="IPR028350">
    <property type="entry name" value="DNAC/IstB-like"/>
</dbReference>